<keyword evidence="6" id="KW-0175">Coiled coil</keyword>
<evidence type="ECO:0000313" key="10">
    <source>
        <dbReference type="Proteomes" id="UP001497514"/>
    </source>
</evidence>
<evidence type="ECO:0000256" key="3">
    <source>
        <dbReference type="ARBA" id="ARBA00022692"/>
    </source>
</evidence>
<protein>
    <recommendedName>
        <fullName evidence="8">Polysaccharide chain length determinant N-terminal domain-containing protein</fullName>
    </recommendedName>
</protein>
<dbReference type="InterPro" id="IPR050445">
    <property type="entry name" value="Bact_polysacc_biosynth/exp"/>
</dbReference>
<evidence type="ECO:0000259" key="8">
    <source>
        <dbReference type="Pfam" id="PF02706"/>
    </source>
</evidence>
<dbReference type="GeneID" id="65210997"/>
<dbReference type="Proteomes" id="UP001497514">
    <property type="component" value="Chromosome"/>
</dbReference>
<keyword evidence="4 7" id="KW-1133">Transmembrane helix</keyword>
<accession>A0ABP1EEQ9</accession>
<evidence type="ECO:0000313" key="9">
    <source>
        <dbReference type="EMBL" id="CAL2077229.1"/>
    </source>
</evidence>
<evidence type="ECO:0000256" key="1">
    <source>
        <dbReference type="ARBA" id="ARBA00004651"/>
    </source>
</evidence>
<gene>
    <name evidence="9" type="ORF">TD3509T_0447</name>
</gene>
<dbReference type="PANTHER" id="PTHR32309:SF13">
    <property type="entry name" value="FERRIC ENTEROBACTIN TRANSPORT PROTEIN FEPE"/>
    <property type="match status" value="1"/>
</dbReference>
<evidence type="ECO:0000256" key="4">
    <source>
        <dbReference type="ARBA" id="ARBA00022989"/>
    </source>
</evidence>
<keyword evidence="3 7" id="KW-0812">Transmembrane</keyword>
<organism evidence="9 10">
    <name type="scientific">Tenacibaculum dicentrarchi</name>
    <dbReference type="NCBI Taxonomy" id="669041"/>
    <lineage>
        <taxon>Bacteria</taxon>
        <taxon>Pseudomonadati</taxon>
        <taxon>Bacteroidota</taxon>
        <taxon>Flavobacteriia</taxon>
        <taxon>Flavobacteriales</taxon>
        <taxon>Flavobacteriaceae</taxon>
        <taxon>Tenacibaculum</taxon>
    </lineage>
</organism>
<dbReference type="InterPro" id="IPR003856">
    <property type="entry name" value="LPS_length_determ_N"/>
</dbReference>
<feature type="transmembrane region" description="Helical" evidence="7">
    <location>
        <begin position="316"/>
        <end position="337"/>
    </location>
</feature>
<dbReference type="PANTHER" id="PTHR32309">
    <property type="entry name" value="TYROSINE-PROTEIN KINASE"/>
    <property type="match status" value="1"/>
</dbReference>
<keyword evidence="2" id="KW-1003">Cell membrane</keyword>
<keyword evidence="5 7" id="KW-0472">Membrane</keyword>
<evidence type="ECO:0000256" key="5">
    <source>
        <dbReference type="ARBA" id="ARBA00023136"/>
    </source>
</evidence>
<keyword evidence="10" id="KW-1185">Reference proteome</keyword>
<name>A0ABP1EEQ9_9FLAO</name>
<sequence length="353" mass="41038">MKEDRLDISVFVLKFYKEKKIIIKIFTLFFLLTVIYAFFIHKKSYQSKIVFIPQVSQQSSLLSSLGGVAALTGINIGGRKSEVISPLIYSKIITSKPFLDKMSRSKISIIIEDKLKEISYREYYKSLPVSFISRIKNIFISEKKKESHNNLVDGKIKIYSKTELNIFKSISQILRLEYDSKENIVSIESSFAEALPSSELVFNAVNILKDEIRIFKTQKRANELEFIEQRYEENNKKFKIAEIELASFEDKNQYLKSSRAKIKLLHLKSKYNLLFNICSELQNKIETKKIQLKEETPFISVIEPISIPTKKSGLRLSLILVIGLFLNLFIIIFYVFIKDFYAKVKNNLNSDKQ</sequence>
<evidence type="ECO:0000256" key="2">
    <source>
        <dbReference type="ARBA" id="ARBA00022475"/>
    </source>
</evidence>
<feature type="domain" description="Polysaccharide chain length determinant N-terminal" evidence="8">
    <location>
        <begin position="5"/>
        <end position="104"/>
    </location>
</feature>
<dbReference type="EMBL" id="OZ038524">
    <property type="protein sequence ID" value="CAL2077229.1"/>
    <property type="molecule type" value="Genomic_DNA"/>
</dbReference>
<evidence type="ECO:0000256" key="7">
    <source>
        <dbReference type="SAM" id="Phobius"/>
    </source>
</evidence>
<evidence type="ECO:0000256" key="6">
    <source>
        <dbReference type="SAM" id="Coils"/>
    </source>
</evidence>
<comment type="subcellular location">
    <subcellularLocation>
        <location evidence="1">Cell membrane</location>
        <topology evidence="1">Multi-pass membrane protein</topology>
    </subcellularLocation>
</comment>
<feature type="transmembrane region" description="Helical" evidence="7">
    <location>
        <begin position="21"/>
        <end position="40"/>
    </location>
</feature>
<dbReference type="RefSeq" id="WP_101902707.1">
    <property type="nucleotide sequence ID" value="NZ_JBFKZT010000008.1"/>
</dbReference>
<dbReference type="Pfam" id="PF02706">
    <property type="entry name" value="Wzz"/>
    <property type="match status" value="1"/>
</dbReference>
<reference evidence="9 10" key="1">
    <citation type="submission" date="2024-05" db="EMBL/GenBank/DDBJ databases">
        <authorList>
            <person name="Duchaud E."/>
        </authorList>
    </citation>
    <scope>NUCLEOTIDE SEQUENCE [LARGE SCALE GENOMIC DNA]</scope>
    <source>
        <strain evidence="9">Ena-SAMPLE-TAB-13-05-2024-13:56:06:370-140309</strain>
    </source>
</reference>
<proteinExistence type="predicted"/>
<feature type="coiled-coil region" evidence="6">
    <location>
        <begin position="224"/>
        <end position="251"/>
    </location>
</feature>